<evidence type="ECO:0000313" key="3">
    <source>
        <dbReference type="Proteomes" id="UP000799536"/>
    </source>
</evidence>
<feature type="compositionally biased region" description="Polar residues" evidence="1">
    <location>
        <begin position="1"/>
        <end position="34"/>
    </location>
</feature>
<feature type="region of interest" description="Disordered" evidence="1">
    <location>
        <begin position="1"/>
        <end position="72"/>
    </location>
</feature>
<proteinExistence type="predicted"/>
<dbReference type="AlphaFoldDB" id="A0A9P4JRM1"/>
<dbReference type="EMBL" id="ML993890">
    <property type="protein sequence ID" value="KAF2203910.1"/>
    <property type="molecule type" value="Genomic_DNA"/>
</dbReference>
<sequence length="153" mass="15989">MKVVPSSFQAPSGSSLSQPKTANFFTENTAQPTNLTKSTQPPLSSSTQPTPLTPPSTSTSISPPLLESPARSSSSPVAMAIFGSKMATAGSSLIILEEGQHQYCIAYCVGSVSHALFWGRVGYARGSVEGGVKGYVTVAGVDVWIEEDVDISY</sequence>
<evidence type="ECO:0000256" key="1">
    <source>
        <dbReference type="SAM" id="MobiDB-lite"/>
    </source>
</evidence>
<comment type="caution">
    <text evidence="2">The sequence shown here is derived from an EMBL/GenBank/DDBJ whole genome shotgun (WGS) entry which is preliminary data.</text>
</comment>
<reference evidence="2" key="1">
    <citation type="journal article" date="2020" name="Stud. Mycol.">
        <title>101 Dothideomycetes genomes: a test case for predicting lifestyles and emergence of pathogens.</title>
        <authorList>
            <person name="Haridas S."/>
            <person name="Albert R."/>
            <person name="Binder M."/>
            <person name="Bloem J."/>
            <person name="Labutti K."/>
            <person name="Salamov A."/>
            <person name="Andreopoulos B."/>
            <person name="Baker S."/>
            <person name="Barry K."/>
            <person name="Bills G."/>
            <person name="Bluhm B."/>
            <person name="Cannon C."/>
            <person name="Castanera R."/>
            <person name="Culley D."/>
            <person name="Daum C."/>
            <person name="Ezra D."/>
            <person name="Gonzalez J."/>
            <person name="Henrissat B."/>
            <person name="Kuo A."/>
            <person name="Liang C."/>
            <person name="Lipzen A."/>
            <person name="Lutzoni F."/>
            <person name="Magnuson J."/>
            <person name="Mondo S."/>
            <person name="Nolan M."/>
            <person name="Ohm R."/>
            <person name="Pangilinan J."/>
            <person name="Park H.-J."/>
            <person name="Ramirez L."/>
            <person name="Alfaro M."/>
            <person name="Sun H."/>
            <person name="Tritt A."/>
            <person name="Yoshinaga Y."/>
            <person name="Zwiers L.-H."/>
            <person name="Turgeon B."/>
            <person name="Goodwin S."/>
            <person name="Spatafora J."/>
            <person name="Crous P."/>
            <person name="Grigoriev I."/>
        </authorList>
    </citation>
    <scope>NUCLEOTIDE SEQUENCE</scope>
    <source>
        <strain evidence="2">ATCC 74209</strain>
    </source>
</reference>
<dbReference type="Proteomes" id="UP000799536">
    <property type="component" value="Unassembled WGS sequence"/>
</dbReference>
<evidence type="ECO:0000313" key="2">
    <source>
        <dbReference type="EMBL" id="KAF2203910.1"/>
    </source>
</evidence>
<organism evidence="2 3">
    <name type="scientific">Delitschia confertaspora ATCC 74209</name>
    <dbReference type="NCBI Taxonomy" id="1513339"/>
    <lineage>
        <taxon>Eukaryota</taxon>
        <taxon>Fungi</taxon>
        <taxon>Dikarya</taxon>
        <taxon>Ascomycota</taxon>
        <taxon>Pezizomycotina</taxon>
        <taxon>Dothideomycetes</taxon>
        <taxon>Pleosporomycetidae</taxon>
        <taxon>Pleosporales</taxon>
        <taxon>Delitschiaceae</taxon>
        <taxon>Delitschia</taxon>
    </lineage>
</organism>
<accession>A0A9P4JRM1</accession>
<keyword evidence="3" id="KW-1185">Reference proteome</keyword>
<protein>
    <submittedName>
        <fullName evidence="2">Uncharacterized protein</fullName>
    </submittedName>
</protein>
<feature type="compositionally biased region" description="Low complexity" evidence="1">
    <location>
        <begin position="35"/>
        <end position="69"/>
    </location>
</feature>
<name>A0A9P4JRM1_9PLEO</name>
<gene>
    <name evidence="2" type="ORF">GQ43DRAFT_229303</name>
</gene>